<organism evidence="2 3">
    <name type="scientific">Durusdinium trenchii</name>
    <dbReference type="NCBI Taxonomy" id="1381693"/>
    <lineage>
        <taxon>Eukaryota</taxon>
        <taxon>Sar</taxon>
        <taxon>Alveolata</taxon>
        <taxon>Dinophyceae</taxon>
        <taxon>Suessiales</taxon>
        <taxon>Symbiodiniaceae</taxon>
        <taxon>Durusdinium</taxon>
    </lineage>
</organism>
<accession>A0ABP0NP06</accession>
<dbReference type="EMBL" id="CAXAMN010021986">
    <property type="protein sequence ID" value="CAK9065213.1"/>
    <property type="molecule type" value="Genomic_DNA"/>
</dbReference>
<proteinExistence type="predicted"/>
<keyword evidence="3" id="KW-1185">Reference proteome</keyword>
<sequence>MSERSSEKTPESGGVKALEDIRPKHGALTVPSGPPVTLGPEVNHFWSESARDEAILRACRPTHLPKELPDSFAPAPTSVSPPRDVPDAVRAMVQGLVQENARLWSEREAYSYGQLGSSSWSKLWSTTM</sequence>
<feature type="non-terminal residue" evidence="2">
    <location>
        <position position="128"/>
    </location>
</feature>
<gene>
    <name evidence="2" type="ORF">CCMP2556_LOCUS32070</name>
</gene>
<evidence type="ECO:0000313" key="3">
    <source>
        <dbReference type="Proteomes" id="UP001642484"/>
    </source>
</evidence>
<protein>
    <submittedName>
        <fullName evidence="2">Uncharacterized protein</fullName>
    </submittedName>
</protein>
<feature type="compositionally biased region" description="Basic and acidic residues" evidence="1">
    <location>
        <begin position="1"/>
        <end position="10"/>
    </location>
</feature>
<reference evidence="2 3" key="1">
    <citation type="submission" date="2024-02" db="EMBL/GenBank/DDBJ databases">
        <authorList>
            <person name="Chen Y."/>
            <person name="Shah S."/>
            <person name="Dougan E. K."/>
            <person name="Thang M."/>
            <person name="Chan C."/>
        </authorList>
    </citation>
    <scope>NUCLEOTIDE SEQUENCE [LARGE SCALE GENOMIC DNA]</scope>
</reference>
<evidence type="ECO:0000313" key="2">
    <source>
        <dbReference type="EMBL" id="CAK9065213.1"/>
    </source>
</evidence>
<comment type="caution">
    <text evidence="2">The sequence shown here is derived from an EMBL/GenBank/DDBJ whole genome shotgun (WGS) entry which is preliminary data.</text>
</comment>
<name>A0ABP0NP06_9DINO</name>
<feature type="region of interest" description="Disordered" evidence="1">
    <location>
        <begin position="1"/>
        <end position="36"/>
    </location>
</feature>
<evidence type="ECO:0000256" key="1">
    <source>
        <dbReference type="SAM" id="MobiDB-lite"/>
    </source>
</evidence>
<dbReference type="Proteomes" id="UP001642484">
    <property type="component" value="Unassembled WGS sequence"/>
</dbReference>
<feature type="region of interest" description="Disordered" evidence="1">
    <location>
        <begin position="66"/>
        <end position="85"/>
    </location>
</feature>